<keyword evidence="5" id="KW-1185">Reference proteome</keyword>
<reference evidence="4 5" key="1">
    <citation type="submission" date="2018-06" db="EMBL/GenBank/DDBJ databases">
        <title>Comparative genomics of rhizobia nodulating Arachis hypogaea in China.</title>
        <authorList>
            <person name="Li Y."/>
        </authorList>
    </citation>
    <scope>NUCLEOTIDE SEQUENCE [LARGE SCALE GENOMIC DNA]</scope>
    <source>
        <strain evidence="4 5">CCBAU 51658</strain>
    </source>
</reference>
<accession>A0ABX6UPM0</accession>
<dbReference type="PROSITE" id="PS50053">
    <property type="entry name" value="UBIQUITIN_2"/>
    <property type="match status" value="1"/>
</dbReference>
<organism evidence="4 5">
    <name type="scientific">Bradyrhizobium guangdongense</name>
    <dbReference type="NCBI Taxonomy" id="1325090"/>
    <lineage>
        <taxon>Bacteria</taxon>
        <taxon>Pseudomonadati</taxon>
        <taxon>Pseudomonadota</taxon>
        <taxon>Alphaproteobacteria</taxon>
        <taxon>Hyphomicrobiales</taxon>
        <taxon>Nitrobacteraceae</taxon>
        <taxon>Bradyrhizobium</taxon>
    </lineage>
</organism>
<feature type="coiled-coil region" evidence="1">
    <location>
        <begin position="24"/>
        <end position="51"/>
    </location>
</feature>
<proteinExistence type="predicted"/>
<name>A0ABX6UPM0_9BRAD</name>
<evidence type="ECO:0000256" key="2">
    <source>
        <dbReference type="SAM" id="MobiDB-lite"/>
    </source>
</evidence>
<evidence type="ECO:0000313" key="4">
    <source>
        <dbReference type="EMBL" id="QOZ63256.1"/>
    </source>
</evidence>
<keyword evidence="1" id="KW-0175">Coiled coil</keyword>
<evidence type="ECO:0000259" key="3">
    <source>
        <dbReference type="PROSITE" id="PS50053"/>
    </source>
</evidence>
<evidence type="ECO:0000256" key="1">
    <source>
        <dbReference type="SAM" id="Coils"/>
    </source>
</evidence>
<feature type="domain" description="Ubiquitin-like" evidence="3">
    <location>
        <begin position="56"/>
        <end position="135"/>
    </location>
</feature>
<dbReference type="InterPro" id="IPR029071">
    <property type="entry name" value="Ubiquitin-like_domsf"/>
</dbReference>
<dbReference type="EMBL" id="CP030057">
    <property type="protein sequence ID" value="QOZ63256.1"/>
    <property type="molecule type" value="Genomic_DNA"/>
</dbReference>
<dbReference type="CDD" id="cd17039">
    <property type="entry name" value="Ubl_ubiquitin_like"/>
    <property type="match status" value="1"/>
</dbReference>
<dbReference type="InterPro" id="IPR000626">
    <property type="entry name" value="Ubiquitin-like_dom"/>
</dbReference>
<gene>
    <name evidence="4" type="ORF">XH86_34395</name>
</gene>
<evidence type="ECO:0000313" key="5">
    <source>
        <dbReference type="Proteomes" id="UP000593880"/>
    </source>
</evidence>
<dbReference type="Proteomes" id="UP000593880">
    <property type="component" value="Chromosome"/>
</dbReference>
<sequence length="137" mass="15104">MMTENTGSDPVEAVEHLHRAEHDLELALEKGREAAREVGEAEDELKKAIHELAHAKQFPLKVIYNGLKKPFEVRPEETVKQLLNQAIGAFGSIPNPHMLSLYNKDGEELPDGETLKQAGVKPHDELLLRPSAVKGGA</sequence>
<dbReference type="RefSeq" id="WP_128968835.1">
    <property type="nucleotide sequence ID" value="NZ_CP030051.1"/>
</dbReference>
<protein>
    <recommendedName>
        <fullName evidence="3">Ubiquitin-like domain-containing protein</fullName>
    </recommendedName>
</protein>
<dbReference type="SUPFAM" id="SSF54236">
    <property type="entry name" value="Ubiquitin-like"/>
    <property type="match status" value="1"/>
</dbReference>
<feature type="region of interest" description="Disordered" evidence="2">
    <location>
        <begin position="1"/>
        <end position="20"/>
    </location>
</feature>